<feature type="signal peptide" evidence="1">
    <location>
        <begin position="1"/>
        <end position="28"/>
    </location>
</feature>
<accession>A0A2P7V8E3</accession>
<dbReference type="PANTHER" id="PTHR30290">
    <property type="entry name" value="PERIPLASMIC BINDING COMPONENT OF ABC TRANSPORTER"/>
    <property type="match status" value="1"/>
</dbReference>
<evidence type="ECO:0000259" key="2">
    <source>
        <dbReference type="Pfam" id="PF00496"/>
    </source>
</evidence>
<dbReference type="GO" id="GO:0042597">
    <property type="term" value="C:periplasmic space"/>
    <property type="evidence" value="ECO:0007669"/>
    <property type="project" value="UniProtKB-ARBA"/>
</dbReference>
<gene>
    <name evidence="3" type="ORF">C7R93_12170</name>
</gene>
<feature type="chain" id="PRO_5039422086" evidence="1">
    <location>
        <begin position="29"/>
        <end position="547"/>
    </location>
</feature>
<dbReference type="OrthoDB" id="9796817at2"/>
<keyword evidence="1" id="KW-0732">Signal</keyword>
<name>A0A2P7V8E3_9BACL</name>
<comment type="caution">
    <text evidence="3">The sequence shown here is derived from an EMBL/GenBank/DDBJ whole genome shotgun (WGS) entry which is preliminary data.</text>
</comment>
<proteinExistence type="predicted"/>
<dbReference type="Proteomes" id="UP000240419">
    <property type="component" value="Unassembled WGS sequence"/>
</dbReference>
<dbReference type="Gene3D" id="3.10.105.10">
    <property type="entry name" value="Dipeptide-binding Protein, Domain 3"/>
    <property type="match status" value="1"/>
</dbReference>
<dbReference type="Pfam" id="PF00496">
    <property type="entry name" value="SBP_bac_5"/>
    <property type="match status" value="1"/>
</dbReference>
<dbReference type="CDD" id="cd08492">
    <property type="entry name" value="PBP2_NikA_DppA_OppA_like_15"/>
    <property type="match status" value="1"/>
</dbReference>
<dbReference type="InterPro" id="IPR000914">
    <property type="entry name" value="SBP_5_dom"/>
</dbReference>
<dbReference type="InterPro" id="IPR030678">
    <property type="entry name" value="Peptide/Ni-bd"/>
</dbReference>
<dbReference type="PROSITE" id="PS51257">
    <property type="entry name" value="PROKAR_LIPOPROTEIN"/>
    <property type="match status" value="1"/>
</dbReference>
<dbReference type="SUPFAM" id="SSF53850">
    <property type="entry name" value="Periplasmic binding protein-like II"/>
    <property type="match status" value="1"/>
</dbReference>
<keyword evidence="4" id="KW-1185">Reference proteome</keyword>
<dbReference type="InterPro" id="IPR039424">
    <property type="entry name" value="SBP_5"/>
</dbReference>
<evidence type="ECO:0000313" key="4">
    <source>
        <dbReference type="Proteomes" id="UP000240419"/>
    </source>
</evidence>
<organism evidence="3 4">
    <name type="scientific">Brevibacillus fortis</name>
    <dbReference type="NCBI Taxonomy" id="2126352"/>
    <lineage>
        <taxon>Bacteria</taxon>
        <taxon>Bacillati</taxon>
        <taxon>Bacillota</taxon>
        <taxon>Bacilli</taxon>
        <taxon>Bacillales</taxon>
        <taxon>Paenibacillaceae</taxon>
        <taxon>Brevibacillus</taxon>
    </lineage>
</organism>
<dbReference type="GO" id="GO:1904680">
    <property type="term" value="F:peptide transmembrane transporter activity"/>
    <property type="evidence" value="ECO:0007669"/>
    <property type="project" value="TreeGrafter"/>
</dbReference>
<dbReference type="EMBL" id="PXZM01000018">
    <property type="protein sequence ID" value="PSJ95487.1"/>
    <property type="molecule type" value="Genomic_DNA"/>
</dbReference>
<protein>
    <submittedName>
        <fullName evidence="3">ABC transporter substrate-binding protein</fullName>
    </submittedName>
</protein>
<reference evidence="3 4" key="1">
    <citation type="submission" date="2018-03" db="EMBL/GenBank/DDBJ databases">
        <title>Brevisbacillus phylogenomics.</title>
        <authorList>
            <person name="Dunlap C."/>
        </authorList>
    </citation>
    <scope>NUCLEOTIDE SEQUENCE [LARGE SCALE GENOMIC DNA]</scope>
    <source>
        <strain evidence="3 4">NRRL NRS-1210</strain>
    </source>
</reference>
<evidence type="ECO:0000256" key="1">
    <source>
        <dbReference type="SAM" id="SignalP"/>
    </source>
</evidence>
<sequence>MGRRKQETATFVSIVLSCFVLLASVAGCGTLATKPDTDEGKKDANISEKKGGTITVAIPSEPDTLDVHKSTALSTEGVALNLGGALLYRDPQTNEVKPHLAESYSISEDGKTWTFRIRQGVTFHDGTLLTAQTYKRTFERAMSPEIAPKGVGMVLGIIKSIKTPDDQTLILELNEPSATLLTYFTSASWMQPLSVDAVQKFGDQYGRNPVGVGPWKMESWKSGDSITLIQNDAYRWATPFFKNQGPPRPDKLVLKLIRNPQTAVAALESGTIDIADLPAKDAKKFKNNNRFTVLEQTKRGLGLFVELNLNNEILQDKNVRKALQMAVKKDAIVQSHLQGEGIVADGPLPANLFGYDQSIAQYAYKYNPEDAVKLLEEAGWKLNAQGIREKAGKPLHLELLSMEVWSQPAQLMQGMFKAIGVDVKIITLEGSAVDQLTAAGTFDLALDGYVADDPDILFPFMHSTQIGGMNRSAIHDKTIDSLLEKGQVTMKSDDRAKIYEDLQKRAVEEAFWIPIYTEKRFVVLNNRVQGLMLDPSGLKLYQDVWVK</sequence>
<evidence type="ECO:0000313" key="3">
    <source>
        <dbReference type="EMBL" id="PSJ95487.1"/>
    </source>
</evidence>
<dbReference type="GO" id="GO:0015833">
    <property type="term" value="P:peptide transport"/>
    <property type="evidence" value="ECO:0007669"/>
    <property type="project" value="TreeGrafter"/>
</dbReference>
<dbReference type="GO" id="GO:0043190">
    <property type="term" value="C:ATP-binding cassette (ABC) transporter complex"/>
    <property type="evidence" value="ECO:0007669"/>
    <property type="project" value="InterPro"/>
</dbReference>
<dbReference type="AlphaFoldDB" id="A0A2P7V8E3"/>
<dbReference type="RefSeq" id="WP_106839053.1">
    <property type="nucleotide sequence ID" value="NZ_JBCNIW010000029.1"/>
</dbReference>
<dbReference type="PIRSF" id="PIRSF002741">
    <property type="entry name" value="MppA"/>
    <property type="match status" value="1"/>
</dbReference>
<feature type="domain" description="Solute-binding protein family 5" evidence="2">
    <location>
        <begin position="95"/>
        <end position="457"/>
    </location>
</feature>
<dbReference type="Gene3D" id="3.40.190.10">
    <property type="entry name" value="Periplasmic binding protein-like II"/>
    <property type="match status" value="1"/>
</dbReference>